<sequence length="49" mass="5962">MTYCEYFEHLIKKATYLGQRLFTFHLNFGKQYGKQLFAELKEIQIDKNN</sequence>
<organism evidence="1">
    <name type="scientific">viral metagenome</name>
    <dbReference type="NCBI Taxonomy" id="1070528"/>
    <lineage>
        <taxon>unclassified sequences</taxon>
        <taxon>metagenomes</taxon>
        <taxon>organismal metagenomes</taxon>
    </lineage>
</organism>
<dbReference type="AlphaFoldDB" id="A0A6C0KX90"/>
<dbReference type="EMBL" id="MN741012">
    <property type="protein sequence ID" value="QHU22585.1"/>
    <property type="molecule type" value="Genomic_DNA"/>
</dbReference>
<accession>A0A6C0KX90</accession>
<protein>
    <submittedName>
        <fullName evidence="1">Uncharacterized protein</fullName>
    </submittedName>
</protein>
<reference evidence="1" key="1">
    <citation type="journal article" date="2020" name="Nature">
        <title>Giant virus diversity and host interactions through global metagenomics.</title>
        <authorList>
            <person name="Schulz F."/>
            <person name="Roux S."/>
            <person name="Paez-Espino D."/>
            <person name="Jungbluth S."/>
            <person name="Walsh D.A."/>
            <person name="Denef V.J."/>
            <person name="McMahon K.D."/>
            <person name="Konstantinidis K.T."/>
            <person name="Eloe-Fadrosh E.A."/>
            <person name="Kyrpides N.C."/>
            <person name="Woyke T."/>
        </authorList>
    </citation>
    <scope>NUCLEOTIDE SEQUENCE</scope>
    <source>
        <strain evidence="1">GVMAG-S-ERX555907-102</strain>
    </source>
</reference>
<proteinExistence type="predicted"/>
<evidence type="ECO:0000313" key="1">
    <source>
        <dbReference type="EMBL" id="QHU22585.1"/>
    </source>
</evidence>
<name>A0A6C0KX90_9ZZZZ</name>